<sequence>MIDKEVYHKIEKEVHNNDSPLGIDPTKHISPS</sequence>
<proteinExistence type="predicted"/>
<evidence type="ECO:0000256" key="1">
    <source>
        <dbReference type="SAM" id="MobiDB-lite"/>
    </source>
</evidence>
<keyword evidence="3" id="KW-1185">Reference proteome</keyword>
<dbReference type="AlphaFoldDB" id="I3C1X4"/>
<dbReference type="EMBL" id="JH651379">
    <property type="protein sequence ID" value="EIJ37617.1"/>
    <property type="molecule type" value="Genomic_DNA"/>
</dbReference>
<protein>
    <submittedName>
        <fullName evidence="2">Uncharacterized protein</fullName>
    </submittedName>
</protein>
<feature type="region of interest" description="Disordered" evidence="1">
    <location>
        <begin position="1"/>
        <end position="32"/>
    </location>
</feature>
<evidence type="ECO:0000313" key="3">
    <source>
        <dbReference type="Proteomes" id="UP000004690"/>
    </source>
</evidence>
<feature type="compositionally biased region" description="Basic and acidic residues" evidence="1">
    <location>
        <begin position="1"/>
        <end position="16"/>
    </location>
</feature>
<gene>
    <name evidence="2" type="ORF">JoomaDRAFT_0576</name>
</gene>
<dbReference type="HOGENOM" id="CLU_3389864_0_0_10"/>
<organism evidence="2 3">
    <name type="scientific">Galbibacter orientalis DSM 19592</name>
    <dbReference type="NCBI Taxonomy" id="926559"/>
    <lineage>
        <taxon>Bacteria</taxon>
        <taxon>Pseudomonadati</taxon>
        <taxon>Bacteroidota</taxon>
        <taxon>Flavobacteriia</taxon>
        <taxon>Flavobacteriales</taxon>
        <taxon>Flavobacteriaceae</taxon>
        <taxon>Galbibacter</taxon>
    </lineage>
</organism>
<accession>I3C1X4</accession>
<dbReference type="Proteomes" id="UP000004690">
    <property type="component" value="Unassembled WGS sequence"/>
</dbReference>
<dbReference type="STRING" id="926559.JoomaDRAFT_0576"/>
<reference evidence="2 3" key="1">
    <citation type="submission" date="2012-02" db="EMBL/GenBank/DDBJ databases">
        <title>Improved High-Quality Draft genome of Joostella marina DSM 19592.</title>
        <authorList>
            <consortium name="US DOE Joint Genome Institute (JGI-PGF)"/>
            <person name="Lucas S."/>
            <person name="Copeland A."/>
            <person name="Lapidus A."/>
            <person name="Bruce D."/>
            <person name="Goodwin L."/>
            <person name="Pitluck S."/>
            <person name="Peters L."/>
            <person name="Chertkov O."/>
            <person name="Ovchinnikova G."/>
            <person name="Kyrpides N."/>
            <person name="Mavromatis K."/>
            <person name="Detter J.C."/>
            <person name="Han C."/>
            <person name="Land M."/>
            <person name="Hauser L."/>
            <person name="Markowitz V."/>
            <person name="Cheng J.-F."/>
            <person name="Hugenholtz P."/>
            <person name="Woyke T."/>
            <person name="Wu D."/>
            <person name="Tindall B."/>
            <person name="Brambilla E."/>
            <person name="Klenk H.-P."/>
            <person name="Eisen J.A."/>
        </authorList>
    </citation>
    <scope>NUCLEOTIDE SEQUENCE [LARGE SCALE GENOMIC DNA]</scope>
    <source>
        <strain evidence="2 3">DSM 19592</strain>
    </source>
</reference>
<evidence type="ECO:0000313" key="2">
    <source>
        <dbReference type="EMBL" id="EIJ37617.1"/>
    </source>
</evidence>
<name>I3C1X4_9FLAO</name>